<dbReference type="SMART" id="SM00906">
    <property type="entry name" value="Fungal_trans"/>
    <property type="match status" value="1"/>
</dbReference>
<dbReference type="HOGENOM" id="CLU_006329_2_1_1"/>
<feature type="domain" description="Xylanolytic transcriptional activator regulatory" evidence="3">
    <location>
        <begin position="232"/>
        <end position="306"/>
    </location>
</feature>
<feature type="compositionally biased region" description="Polar residues" evidence="2">
    <location>
        <begin position="590"/>
        <end position="608"/>
    </location>
</feature>
<dbReference type="GO" id="GO:0003677">
    <property type="term" value="F:DNA binding"/>
    <property type="evidence" value="ECO:0007669"/>
    <property type="project" value="InterPro"/>
</dbReference>
<reference evidence="5" key="1">
    <citation type="journal article" date="2014" name="Nat. Commun.">
        <title>Genomic adaptations of the halophilic Dead Sea filamentous fungus Eurotium rubrum.</title>
        <authorList>
            <person name="Kis-Papo T."/>
            <person name="Weig A.R."/>
            <person name="Riley R."/>
            <person name="Persoh D."/>
            <person name="Salamov A."/>
            <person name="Sun H."/>
            <person name="Lipzen A."/>
            <person name="Wasser S.P."/>
            <person name="Rambold G."/>
            <person name="Grigoriev I.V."/>
            <person name="Nevo E."/>
        </authorList>
    </citation>
    <scope>NUCLEOTIDE SEQUENCE [LARGE SCALE GENOMIC DNA]</scope>
    <source>
        <strain evidence="5">CBS 135680</strain>
    </source>
</reference>
<dbReference type="Pfam" id="PF04082">
    <property type="entry name" value="Fungal_trans"/>
    <property type="match status" value="1"/>
</dbReference>
<evidence type="ECO:0000259" key="3">
    <source>
        <dbReference type="SMART" id="SM00906"/>
    </source>
</evidence>
<dbReference type="RefSeq" id="XP_040638653.1">
    <property type="nucleotide sequence ID" value="XM_040785472.1"/>
</dbReference>
<feature type="compositionally biased region" description="Pro residues" evidence="2">
    <location>
        <begin position="619"/>
        <end position="628"/>
    </location>
</feature>
<dbReference type="Proteomes" id="UP000019804">
    <property type="component" value="Unassembled WGS sequence"/>
</dbReference>
<organism evidence="4 5">
    <name type="scientific">Aspergillus ruber (strain CBS 135680)</name>
    <dbReference type="NCBI Taxonomy" id="1388766"/>
    <lineage>
        <taxon>Eukaryota</taxon>
        <taxon>Fungi</taxon>
        <taxon>Dikarya</taxon>
        <taxon>Ascomycota</taxon>
        <taxon>Pezizomycotina</taxon>
        <taxon>Eurotiomycetes</taxon>
        <taxon>Eurotiomycetidae</taxon>
        <taxon>Eurotiales</taxon>
        <taxon>Aspergillaceae</taxon>
        <taxon>Aspergillus</taxon>
        <taxon>Aspergillus subgen. Aspergillus</taxon>
    </lineage>
</organism>
<feature type="compositionally biased region" description="Polar residues" evidence="2">
    <location>
        <begin position="631"/>
        <end position="641"/>
    </location>
</feature>
<dbReference type="InterPro" id="IPR007219">
    <property type="entry name" value="XnlR_reg_dom"/>
</dbReference>
<feature type="region of interest" description="Disordered" evidence="2">
    <location>
        <begin position="1"/>
        <end position="28"/>
    </location>
</feature>
<feature type="region of interest" description="Disordered" evidence="2">
    <location>
        <begin position="724"/>
        <end position="752"/>
    </location>
</feature>
<dbReference type="EMBL" id="KK088424">
    <property type="protein sequence ID" value="EYE94965.1"/>
    <property type="molecule type" value="Genomic_DNA"/>
</dbReference>
<dbReference type="GeneID" id="63700596"/>
<dbReference type="PANTHER" id="PTHR47425">
    <property type="entry name" value="FARB-RELATED"/>
    <property type="match status" value="1"/>
</dbReference>
<dbReference type="OrthoDB" id="4451586at2759"/>
<protein>
    <recommendedName>
        <fullName evidence="3">Xylanolytic transcriptional activator regulatory domain-containing protein</fullName>
    </recommendedName>
</protein>
<dbReference type="InterPro" id="IPR052761">
    <property type="entry name" value="Fungal_Detox/Toxin_TFs"/>
</dbReference>
<evidence type="ECO:0000256" key="2">
    <source>
        <dbReference type="SAM" id="MobiDB-lite"/>
    </source>
</evidence>
<dbReference type="CDD" id="cd12148">
    <property type="entry name" value="fungal_TF_MHR"/>
    <property type="match status" value="1"/>
</dbReference>
<keyword evidence="5" id="KW-1185">Reference proteome</keyword>
<keyword evidence="1" id="KW-0539">Nucleus</keyword>
<dbReference type="AlphaFoldDB" id="A0A017SFE0"/>
<name>A0A017SFE0_ASPRC</name>
<accession>A0A017SFE0</accession>
<dbReference type="GO" id="GO:0006351">
    <property type="term" value="P:DNA-templated transcription"/>
    <property type="evidence" value="ECO:0007669"/>
    <property type="project" value="InterPro"/>
</dbReference>
<dbReference type="PANTHER" id="PTHR47425:SF1">
    <property type="entry name" value="MISCELLANEOUS ZN(II)2CYS6 TRANSCRIPTION FACTOR (EUROFUNG)"/>
    <property type="match status" value="1"/>
</dbReference>
<proteinExistence type="predicted"/>
<evidence type="ECO:0000313" key="4">
    <source>
        <dbReference type="EMBL" id="EYE94965.1"/>
    </source>
</evidence>
<feature type="compositionally biased region" description="Low complexity" evidence="2">
    <location>
        <begin position="733"/>
        <end position="743"/>
    </location>
</feature>
<evidence type="ECO:0000256" key="1">
    <source>
        <dbReference type="ARBA" id="ARBA00023242"/>
    </source>
</evidence>
<sequence length="752" mass="84763">MLAAKRKSLDADLYHNDDGEQPPVKRNHSLDFNARAPWLQSSRPEREWRTLGNRAVQPSLPLANMVTAVQDLIDPEFDPLIAILDDEPRFLKPLPSRMAPEDLEFLRIRGALSIPESGLRNELLRCYIKWVHSFMPVLNLQKFLFSIAQNDPNGNISLLLFQAVMFVATAFIDLKHLHDAGYTTRKSARNAFYTRLRLLYSLDCEEDRVAIIQTLLLMTYWSDHANHPLRDIWDWIGVCNTQAQSIGLNRDPTSAPNIDPSTKRLRTRLWWCLYSRDRLIAMGLRRPTQLNEGTSNVPLLKLDDFDFETYHPSVTAMFHCRQLEDVSHQKRLATMFIEKTRLCQCIGRVLFAQYAPSQCKFGTTTRTTITLVPRLASESELARCSQKLESWLNGLPKDAQFIPESRNNIREGEDVLLLHSAMLRMLYHATISALYRPWATNFQKNQSKARQELMNTARAKMHDSALGITHIVQGLNQLDLTRFLPQSGVTVILPAAVAHLTNSKSDNPTVRETSLYNFQRCVQILQGLKDIYPAADMEVANIEAAVKVQSDNANTFLRIMQYSYNNSNSGQKNDSLEENPENLPNKDIEVQQQTQQHRKQSIVSNPHSTTATATTAKPPTSPPTPTPTPTQKDSNNSYTDFNDNLDHLNLDTPPTDFLSFDLPNPPFDFATAADLEQNVSPTDAEPYGIDWTQELLAGGLDSDYGGPGFENECRDVWSFSSENGSNGIGSGTTGHTHTPGDITGDLDRDLGL</sequence>
<evidence type="ECO:0000313" key="5">
    <source>
        <dbReference type="Proteomes" id="UP000019804"/>
    </source>
</evidence>
<feature type="region of interest" description="Disordered" evidence="2">
    <location>
        <begin position="590"/>
        <end position="652"/>
    </location>
</feature>
<gene>
    <name evidence="4" type="ORF">EURHEDRAFT_479616</name>
</gene>
<dbReference type="STRING" id="1388766.A0A017SFE0"/>
<dbReference type="GO" id="GO:0008270">
    <property type="term" value="F:zinc ion binding"/>
    <property type="evidence" value="ECO:0007669"/>
    <property type="project" value="InterPro"/>
</dbReference>
<feature type="compositionally biased region" description="Basic and acidic residues" evidence="2">
    <location>
        <begin position="7"/>
        <end position="18"/>
    </location>
</feature>
<feature type="compositionally biased region" description="Low complexity" evidence="2">
    <location>
        <begin position="609"/>
        <end position="618"/>
    </location>
</feature>